<keyword evidence="1" id="KW-0547">Nucleotide-binding</keyword>
<comment type="caution">
    <text evidence="3">The sequence shown here is derived from an EMBL/GenBank/DDBJ whole genome shotgun (WGS) entry which is preliminary data.</text>
</comment>
<keyword evidence="1" id="KW-0067">ATP-binding</keyword>
<dbReference type="RefSeq" id="WP_117937207.1">
    <property type="nucleotide sequence ID" value="NZ_CAKJZI010000002.1"/>
</dbReference>
<dbReference type="GO" id="GO:0046872">
    <property type="term" value="F:metal ion binding"/>
    <property type="evidence" value="ECO:0007669"/>
    <property type="project" value="InterPro"/>
</dbReference>
<organism evidence="3 4">
    <name type="scientific">Bacteroides ovatus</name>
    <dbReference type="NCBI Taxonomy" id="28116"/>
    <lineage>
        <taxon>Bacteria</taxon>
        <taxon>Pseudomonadati</taxon>
        <taxon>Bacteroidota</taxon>
        <taxon>Bacteroidia</taxon>
        <taxon>Bacteroidales</taxon>
        <taxon>Bacteroidaceae</taxon>
        <taxon>Bacteroides</taxon>
    </lineage>
</organism>
<dbReference type="InterPro" id="IPR011761">
    <property type="entry name" value="ATP-grasp"/>
</dbReference>
<dbReference type="AlphaFoldDB" id="A0AAW6IDZ7"/>
<gene>
    <name evidence="3" type="ORF">PQ628_00845</name>
</gene>
<dbReference type="EMBL" id="JAQQPO010000001">
    <property type="protein sequence ID" value="MDC7956753.1"/>
    <property type="molecule type" value="Genomic_DNA"/>
</dbReference>
<dbReference type="Gene3D" id="3.30.470.20">
    <property type="entry name" value="ATP-grasp fold, B domain"/>
    <property type="match status" value="1"/>
</dbReference>
<protein>
    <submittedName>
        <fullName evidence="3">Biotin carboxylase</fullName>
    </submittedName>
</protein>
<evidence type="ECO:0000313" key="4">
    <source>
        <dbReference type="Proteomes" id="UP001215078"/>
    </source>
</evidence>
<evidence type="ECO:0000256" key="1">
    <source>
        <dbReference type="PROSITE-ProRule" id="PRU00409"/>
    </source>
</evidence>
<dbReference type="PROSITE" id="PS50975">
    <property type="entry name" value="ATP_GRASP"/>
    <property type="match status" value="1"/>
</dbReference>
<evidence type="ECO:0000313" key="3">
    <source>
        <dbReference type="EMBL" id="MDC7956753.1"/>
    </source>
</evidence>
<evidence type="ECO:0000259" key="2">
    <source>
        <dbReference type="PROSITE" id="PS50975"/>
    </source>
</evidence>
<dbReference type="GO" id="GO:0005524">
    <property type="term" value="F:ATP binding"/>
    <property type="evidence" value="ECO:0007669"/>
    <property type="project" value="UniProtKB-UniRule"/>
</dbReference>
<proteinExistence type="predicted"/>
<reference evidence="3" key="1">
    <citation type="submission" date="2022-10" db="EMBL/GenBank/DDBJ databases">
        <title>Human gut microbiome strain richness.</title>
        <authorList>
            <person name="Chen-Liaw A."/>
        </authorList>
    </citation>
    <scope>NUCLEOTIDE SEQUENCE</scope>
    <source>
        <strain evidence="3">RTP21484st1_H8_RTP21484_190118</strain>
    </source>
</reference>
<accession>A0AAW6IDZ7</accession>
<dbReference type="InterPro" id="IPR005479">
    <property type="entry name" value="CPAse_ATP-bd"/>
</dbReference>
<dbReference type="Pfam" id="PF02786">
    <property type="entry name" value="CPSase_L_D2"/>
    <property type="match status" value="1"/>
</dbReference>
<sequence length="381" mass="44668">MNNSYNGHLCIVFALEHYNPLNMIRAFGENGINPVYISVKRRYETACLSKYISKLHRVGLVEEGYELLMNTYGNVAVETGKKPYIVFSDDKSVGYFDLHYDEWKDKFITYNAGRAGRINEFMDKYEIQQLAKKHGFNVLDSYVISKEDPLPEGLWYPIITKDISPNSGNWKNDVFVCWNEQELKDAIKQIASPLIMIQHFVDKQNEMALEGYTINHGKDIQIITQMKWKYLIQGYYSPYHDVCMFEDKEMEEKLQAMFEEIGYEGIFEVEFLIDKDGTYYFMETNFRASAWNPTCKFAGMPLDYLWVKGMENGYIAPADRKEFEPFTSMSEVIDFGKRVDGGMVSLAEWLRDFKDAKCVYIYDKEDRAPWDAVIKNWEQFK</sequence>
<dbReference type="Proteomes" id="UP001215078">
    <property type="component" value="Unassembled WGS sequence"/>
</dbReference>
<name>A0AAW6IDZ7_BACOV</name>
<dbReference type="SUPFAM" id="SSF56059">
    <property type="entry name" value="Glutathione synthetase ATP-binding domain-like"/>
    <property type="match status" value="1"/>
</dbReference>
<feature type="domain" description="ATP-grasp" evidence="2">
    <location>
        <begin position="128"/>
        <end position="311"/>
    </location>
</feature>